<name>A0A559TDZ3_9HYPH</name>
<evidence type="ECO:0000313" key="3">
    <source>
        <dbReference type="Proteomes" id="UP000319824"/>
    </source>
</evidence>
<dbReference type="AlphaFoldDB" id="A0A559TDZ3"/>
<sequence length="127" mass="13860">MTKEKKERTPAQKAAQFQPGETGNPKGRTPVHPDVKEAAKAYTIPMLEVLVDVALRGKNETSRVNAAVAVWNRAWGAPKQSVDVDVTHKQDWSALLNALDAHNAAKALTTPDQPLVIEGQLIEEKSE</sequence>
<dbReference type="RefSeq" id="WP_022717913.1">
    <property type="nucleotide sequence ID" value="NZ_ATTQ01000019.1"/>
</dbReference>
<feature type="region of interest" description="Disordered" evidence="1">
    <location>
        <begin position="1"/>
        <end position="32"/>
    </location>
</feature>
<reference evidence="2 3" key="1">
    <citation type="submission" date="2019-06" db="EMBL/GenBank/DDBJ databases">
        <title>Pac Bio to generate improved reference genome sequences for organisms with transposon mutant libraries (support for FEBA project).</title>
        <authorList>
            <person name="Blow M."/>
        </authorList>
    </citation>
    <scope>NUCLEOTIDE SEQUENCE [LARGE SCALE GENOMIC DNA]</scope>
    <source>
        <strain evidence="2 3">USDA 1844</strain>
    </source>
</reference>
<feature type="compositionally biased region" description="Basic and acidic residues" evidence="1">
    <location>
        <begin position="1"/>
        <end position="10"/>
    </location>
</feature>
<evidence type="ECO:0000256" key="1">
    <source>
        <dbReference type="SAM" id="MobiDB-lite"/>
    </source>
</evidence>
<comment type="caution">
    <text evidence="2">The sequence shown here is derived from an EMBL/GenBank/DDBJ whole genome shotgun (WGS) entry which is preliminary data.</text>
</comment>
<accession>A0A559TDZ3</accession>
<organism evidence="2 3">
    <name type="scientific">Rhizobium mongolense USDA 1844</name>
    <dbReference type="NCBI Taxonomy" id="1079460"/>
    <lineage>
        <taxon>Bacteria</taxon>
        <taxon>Pseudomonadati</taxon>
        <taxon>Pseudomonadota</taxon>
        <taxon>Alphaproteobacteria</taxon>
        <taxon>Hyphomicrobiales</taxon>
        <taxon>Rhizobiaceae</taxon>
        <taxon>Rhizobium/Agrobacterium group</taxon>
        <taxon>Rhizobium</taxon>
    </lineage>
</organism>
<gene>
    <name evidence="2" type="ORF">BCL32_1015</name>
</gene>
<evidence type="ECO:0008006" key="4">
    <source>
        <dbReference type="Google" id="ProtNLM"/>
    </source>
</evidence>
<proteinExistence type="predicted"/>
<protein>
    <recommendedName>
        <fullName evidence="4">DUF5681 domain-containing protein</fullName>
    </recommendedName>
</protein>
<dbReference type="EMBL" id="VISO01000002">
    <property type="protein sequence ID" value="TVZ72828.1"/>
    <property type="molecule type" value="Genomic_DNA"/>
</dbReference>
<dbReference type="Proteomes" id="UP000319824">
    <property type="component" value="Unassembled WGS sequence"/>
</dbReference>
<evidence type="ECO:0000313" key="2">
    <source>
        <dbReference type="EMBL" id="TVZ72828.1"/>
    </source>
</evidence>